<proteinExistence type="predicted"/>
<dbReference type="PANTHER" id="PTHR47469:SF2">
    <property type="entry name" value="OS06G0597600 PROTEIN"/>
    <property type="match status" value="1"/>
</dbReference>
<organism evidence="2 3">
    <name type="scientific">Bordetella genomosp. 6</name>
    <dbReference type="NCBI Taxonomy" id="463024"/>
    <lineage>
        <taxon>Bacteria</taxon>
        <taxon>Pseudomonadati</taxon>
        <taxon>Pseudomonadota</taxon>
        <taxon>Betaproteobacteria</taxon>
        <taxon>Burkholderiales</taxon>
        <taxon>Alcaligenaceae</taxon>
        <taxon>Bordetella</taxon>
    </lineage>
</organism>
<feature type="domain" description="2,6-dihydroxypyridine 3-monooxygenase substrate binding" evidence="1">
    <location>
        <begin position="166"/>
        <end position="294"/>
    </location>
</feature>
<evidence type="ECO:0000313" key="3">
    <source>
        <dbReference type="Proteomes" id="UP000216524"/>
    </source>
</evidence>
<dbReference type="EMBL" id="NEVV01000001">
    <property type="protein sequence ID" value="OZI82097.1"/>
    <property type="molecule type" value="Genomic_DNA"/>
</dbReference>
<evidence type="ECO:0000313" key="2">
    <source>
        <dbReference type="EMBL" id="OZI82097.1"/>
    </source>
</evidence>
<sequence>MQPARKAAVIGGSLGGLFAANLLLRAGWDVQVHERVRDELDGRGAGIVTHPELLDVLRRIGVAPTESVGIEVARRVTLDLDGSVLASRALPQLLTAWGRLFSILKTRFPAERYHRGQALESLEQDGSGALLRFADGARAEVDLVVAADGLRSTIRQELLPQARPAYAGYVAWRGLVEEASLSERTRRELCPYFAFGLPAHEQMIAYPVAGAGSGAQAADRRFNFVWYRPADEHTTFRDMVTDAQGQAWMDGIPPPLIRPEIVAQARQAAAQVLAPQFSEVVAKTGNLFFQPIFDLESPRLALGRVAFLGDAAFVARPHCGMGVTKAAGDARALADALARTPDIGAALQAYEDERLPFGKFIVGHARDLGRYMQAQLRDEAEREMAERYRTPEAIMRETAVAPAWRHGVSASA</sequence>
<dbReference type="InterPro" id="IPR053212">
    <property type="entry name" value="DHP_3-monooxygenase"/>
</dbReference>
<keyword evidence="2" id="KW-0560">Oxidoreductase</keyword>
<dbReference type="Gene3D" id="3.50.50.60">
    <property type="entry name" value="FAD/NAD(P)-binding domain"/>
    <property type="match status" value="2"/>
</dbReference>
<accession>A0ABX4FPA0</accession>
<dbReference type="GO" id="GO:0004497">
    <property type="term" value="F:monooxygenase activity"/>
    <property type="evidence" value="ECO:0007669"/>
    <property type="project" value="UniProtKB-KW"/>
</dbReference>
<dbReference type="Proteomes" id="UP000216524">
    <property type="component" value="Unassembled WGS sequence"/>
</dbReference>
<dbReference type="Pfam" id="PF22607">
    <property type="entry name" value="FAD_binding-like"/>
    <property type="match status" value="1"/>
</dbReference>
<protein>
    <submittedName>
        <fullName evidence="2">Monooxygenase</fullName>
    </submittedName>
</protein>
<dbReference type="InterPro" id="IPR036188">
    <property type="entry name" value="FAD/NAD-bd_sf"/>
</dbReference>
<dbReference type="PANTHER" id="PTHR47469">
    <property type="entry name" value="MONOOXYGENASE-LIKE"/>
    <property type="match status" value="1"/>
</dbReference>
<reference evidence="2 3" key="1">
    <citation type="submission" date="2017-05" db="EMBL/GenBank/DDBJ databases">
        <title>Complete and WGS of Bordetella genogroups.</title>
        <authorList>
            <person name="Spilker T."/>
            <person name="Lipuma J."/>
        </authorList>
    </citation>
    <scope>NUCLEOTIDE SEQUENCE [LARGE SCALE GENOMIC DNA]</scope>
    <source>
        <strain evidence="2 3">AU3139</strain>
    </source>
</reference>
<dbReference type="InterPro" id="IPR054707">
    <property type="entry name" value="DhpH_subs-bd"/>
</dbReference>
<comment type="caution">
    <text evidence="2">The sequence shown here is derived from an EMBL/GenBank/DDBJ whole genome shotgun (WGS) entry which is preliminary data.</text>
</comment>
<evidence type="ECO:0000259" key="1">
    <source>
        <dbReference type="Pfam" id="PF22607"/>
    </source>
</evidence>
<dbReference type="RefSeq" id="WP_094829675.1">
    <property type="nucleotide sequence ID" value="NZ_NEVV01000001.1"/>
</dbReference>
<dbReference type="NCBIfam" id="NF005566">
    <property type="entry name" value="PRK07236.1"/>
    <property type="match status" value="1"/>
</dbReference>
<dbReference type="PRINTS" id="PR00420">
    <property type="entry name" value="RNGMNOXGNASE"/>
</dbReference>
<keyword evidence="3" id="KW-1185">Reference proteome</keyword>
<dbReference type="SUPFAM" id="SSF51905">
    <property type="entry name" value="FAD/NAD(P)-binding domain"/>
    <property type="match status" value="1"/>
</dbReference>
<name>A0ABX4FPA0_9BORD</name>
<keyword evidence="2" id="KW-0503">Monooxygenase</keyword>
<dbReference type="SUPFAM" id="SSF54373">
    <property type="entry name" value="FAD-linked reductases, C-terminal domain"/>
    <property type="match status" value="1"/>
</dbReference>
<gene>
    <name evidence="2" type="ORF">CAL23_10515</name>
</gene>